<feature type="transmembrane region" description="Helical" evidence="7">
    <location>
        <begin position="226"/>
        <end position="243"/>
    </location>
</feature>
<keyword evidence="3" id="KW-1003">Cell membrane</keyword>
<dbReference type="Gene3D" id="1.20.1720.10">
    <property type="entry name" value="Multidrug resistance protein D"/>
    <property type="match status" value="1"/>
</dbReference>
<evidence type="ECO:0000256" key="3">
    <source>
        <dbReference type="ARBA" id="ARBA00022475"/>
    </source>
</evidence>
<dbReference type="Gene3D" id="1.20.1250.20">
    <property type="entry name" value="MFS general substrate transporter like domains"/>
    <property type="match status" value="1"/>
</dbReference>
<feature type="transmembrane region" description="Helical" evidence="7">
    <location>
        <begin position="164"/>
        <end position="182"/>
    </location>
</feature>
<dbReference type="PRINTS" id="PR01036">
    <property type="entry name" value="TCRTETB"/>
</dbReference>
<dbReference type="InterPro" id="IPR036259">
    <property type="entry name" value="MFS_trans_sf"/>
</dbReference>
<feature type="domain" description="Major facilitator superfamily (MFS) profile" evidence="8">
    <location>
        <begin position="10"/>
        <end position="454"/>
    </location>
</feature>
<dbReference type="PANTHER" id="PTHR42718">
    <property type="entry name" value="MAJOR FACILITATOR SUPERFAMILY MULTIDRUG TRANSPORTER MFSC"/>
    <property type="match status" value="1"/>
</dbReference>
<proteinExistence type="predicted"/>
<evidence type="ECO:0000259" key="8">
    <source>
        <dbReference type="PROSITE" id="PS50850"/>
    </source>
</evidence>
<sequence length="473" mass="48626">MSSRSHRAWVLALTSIASLMVALDTLIVTVALSTIRSDLGATLEELEWTVTAYSLSLAVLLMTGSALGDRYGRKRLFAIGLLVFTAASAACALAPGIGWLIAARTAQGAGAALLMPLSLAILSAAYPPERRGRAMGIFMGVTGLSVVGGPLLGGAITEGASWEWIFWLNVPLGLLVLPFVLTRIEETRGGDTGLDLPGLVLGTAAAFGLVWGLVRGNVAGWGSAEVVTALVLGAALLGAFVAWERRAPEPMLPLRFFRSRAFSAGNATAFLLTASLFGTLFLIAQFMEIGLGRTPFEAGLRLVPWTGCLMVVAPIAGALVDRLGERPFLVGGLLLQAGGFGWLALIAEPGMAYAPLVAPLVVSGVGIAMAIPATQNSVVGAVPPHMIGKGAGTNTMLRQLGGVFGIAVLVAVFAGWGGYASSQAFTDGFVAALAGAALLALLGAAAGLLIPRRRTTAGAEDGATDRPREVVRS</sequence>
<evidence type="ECO:0000313" key="9">
    <source>
        <dbReference type="EMBL" id="TDD65350.1"/>
    </source>
</evidence>
<keyword evidence="4 7" id="KW-0812">Transmembrane</keyword>
<evidence type="ECO:0000256" key="4">
    <source>
        <dbReference type="ARBA" id="ARBA00022692"/>
    </source>
</evidence>
<dbReference type="GO" id="GO:0005886">
    <property type="term" value="C:plasma membrane"/>
    <property type="evidence" value="ECO:0007669"/>
    <property type="project" value="UniProtKB-SubCell"/>
</dbReference>
<dbReference type="SUPFAM" id="SSF103473">
    <property type="entry name" value="MFS general substrate transporter"/>
    <property type="match status" value="1"/>
</dbReference>
<feature type="transmembrane region" description="Helical" evidence="7">
    <location>
        <begin position="395"/>
        <end position="416"/>
    </location>
</feature>
<evidence type="ECO:0000256" key="7">
    <source>
        <dbReference type="SAM" id="Phobius"/>
    </source>
</evidence>
<feature type="transmembrane region" description="Helical" evidence="7">
    <location>
        <begin position="327"/>
        <end position="347"/>
    </location>
</feature>
<reference evidence="9 10" key="1">
    <citation type="submission" date="2019-02" db="EMBL/GenBank/DDBJ databases">
        <title>Draft genome sequences of novel Actinobacteria.</title>
        <authorList>
            <person name="Sahin N."/>
            <person name="Ay H."/>
            <person name="Saygin H."/>
        </authorList>
    </citation>
    <scope>NUCLEOTIDE SEQUENCE [LARGE SCALE GENOMIC DNA]</scope>
    <source>
        <strain evidence="9 10">8K307</strain>
    </source>
</reference>
<dbReference type="InterPro" id="IPR004638">
    <property type="entry name" value="EmrB-like"/>
</dbReference>
<feature type="transmembrane region" description="Helical" evidence="7">
    <location>
        <begin position="302"/>
        <end position="320"/>
    </location>
</feature>
<name>A0A4R5A2Z6_9ACTN</name>
<protein>
    <submittedName>
        <fullName evidence="9">DHA2 family efflux MFS transporter permease subunit</fullName>
    </submittedName>
</protein>
<dbReference type="PROSITE" id="PS50850">
    <property type="entry name" value="MFS"/>
    <property type="match status" value="1"/>
</dbReference>
<dbReference type="Proteomes" id="UP000295217">
    <property type="component" value="Unassembled WGS sequence"/>
</dbReference>
<dbReference type="PANTHER" id="PTHR42718:SF42">
    <property type="entry name" value="EXPORT PROTEIN"/>
    <property type="match status" value="1"/>
</dbReference>
<dbReference type="InterPro" id="IPR020846">
    <property type="entry name" value="MFS_dom"/>
</dbReference>
<gene>
    <name evidence="9" type="ORF">E1262_25620</name>
</gene>
<evidence type="ECO:0000256" key="6">
    <source>
        <dbReference type="ARBA" id="ARBA00023136"/>
    </source>
</evidence>
<feature type="transmembrane region" description="Helical" evidence="7">
    <location>
        <begin position="264"/>
        <end position="287"/>
    </location>
</feature>
<comment type="caution">
    <text evidence="9">The sequence shown here is derived from an EMBL/GenBank/DDBJ whole genome shotgun (WGS) entry which is preliminary data.</text>
</comment>
<dbReference type="InterPro" id="IPR011701">
    <property type="entry name" value="MFS"/>
</dbReference>
<keyword evidence="2" id="KW-0813">Transport</keyword>
<evidence type="ECO:0000256" key="5">
    <source>
        <dbReference type="ARBA" id="ARBA00022989"/>
    </source>
</evidence>
<feature type="transmembrane region" description="Helical" evidence="7">
    <location>
        <begin position="134"/>
        <end position="152"/>
    </location>
</feature>
<organism evidence="9 10">
    <name type="scientific">Jiangella aurantiaca</name>
    <dbReference type="NCBI Taxonomy" id="2530373"/>
    <lineage>
        <taxon>Bacteria</taxon>
        <taxon>Bacillati</taxon>
        <taxon>Actinomycetota</taxon>
        <taxon>Actinomycetes</taxon>
        <taxon>Jiangellales</taxon>
        <taxon>Jiangellaceae</taxon>
        <taxon>Jiangella</taxon>
    </lineage>
</organism>
<feature type="transmembrane region" description="Helical" evidence="7">
    <location>
        <begin position="108"/>
        <end position="127"/>
    </location>
</feature>
<keyword evidence="10" id="KW-1185">Reference proteome</keyword>
<dbReference type="NCBIfam" id="TIGR00711">
    <property type="entry name" value="efflux_EmrB"/>
    <property type="match status" value="1"/>
</dbReference>
<feature type="transmembrane region" description="Helical" evidence="7">
    <location>
        <begin position="194"/>
        <end position="214"/>
    </location>
</feature>
<dbReference type="Pfam" id="PF07690">
    <property type="entry name" value="MFS_1"/>
    <property type="match status" value="1"/>
</dbReference>
<dbReference type="OrthoDB" id="7375466at2"/>
<comment type="subcellular location">
    <subcellularLocation>
        <location evidence="1">Cell membrane</location>
        <topology evidence="1">Multi-pass membrane protein</topology>
    </subcellularLocation>
</comment>
<dbReference type="CDD" id="cd17321">
    <property type="entry name" value="MFS_MMR_MDR_like"/>
    <property type="match status" value="1"/>
</dbReference>
<dbReference type="GO" id="GO:0022857">
    <property type="term" value="F:transmembrane transporter activity"/>
    <property type="evidence" value="ECO:0007669"/>
    <property type="project" value="InterPro"/>
</dbReference>
<accession>A0A4R5A2Z6</accession>
<dbReference type="RefSeq" id="WP_132106977.1">
    <property type="nucleotide sequence ID" value="NZ_SMLB01000053.1"/>
</dbReference>
<feature type="transmembrane region" description="Helical" evidence="7">
    <location>
        <begin position="428"/>
        <end position="450"/>
    </location>
</feature>
<dbReference type="EMBL" id="SMLB01000053">
    <property type="protein sequence ID" value="TDD65350.1"/>
    <property type="molecule type" value="Genomic_DNA"/>
</dbReference>
<feature type="transmembrane region" description="Helical" evidence="7">
    <location>
        <begin position="76"/>
        <end position="102"/>
    </location>
</feature>
<evidence type="ECO:0000256" key="2">
    <source>
        <dbReference type="ARBA" id="ARBA00022448"/>
    </source>
</evidence>
<feature type="transmembrane region" description="Helical" evidence="7">
    <location>
        <begin position="52"/>
        <end position="69"/>
    </location>
</feature>
<dbReference type="AlphaFoldDB" id="A0A4R5A2Z6"/>
<feature type="transmembrane region" description="Helical" evidence="7">
    <location>
        <begin position="9"/>
        <end position="32"/>
    </location>
</feature>
<feature type="transmembrane region" description="Helical" evidence="7">
    <location>
        <begin position="353"/>
        <end position="374"/>
    </location>
</feature>
<keyword evidence="6 7" id="KW-0472">Membrane</keyword>
<keyword evidence="5 7" id="KW-1133">Transmembrane helix</keyword>
<evidence type="ECO:0000256" key="1">
    <source>
        <dbReference type="ARBA" id="ARBA00004651"/>
    </source>
</evidence>
<evidence type="ECO:0000313" key="10">
    <source>
        <dbReference type="Proteomes" id="UP000295217"/>
    </source>
</evidence>